<feature type="region of interest" description="Disordered" evidence="1">
    <location>
        <begin position="320"/>
        <end position="355"/>
    </location>
</feature>
<reference evidence="3 4" key="1">
    <citation type="journal article" date="2016" name="Proc. Natl. Acad. Sci. U.S.A.">
        <title>Comparative genomics of biotechnologically important yeasts.</title>
        <authorList>
            <person name="Riley R."/>
            <person name="Haridas S."/>
            <person name="Wolfe K.H."/>
            <person name="Lopes M.R."/>
            <person name="Hittinger C.T."/>
            <person name="Goeker M."/>
            <person name="Salamov A.A."/>
            <person name="Wisecaver J.H."/>
            <person name="Long T.M."/>
            <person name="Calvey C.H."/>
            <person name="Aerts A.L."/>
            <person name="Barry K.W."/>
            <person name="Choi C."/>
            <person name="Clum A."/>
            <person name="Coughlan A.Y."/>
            <person name="Deshpande S."/>
            <person name="Douglass A.P."/>
            <person name="Hanson S.J."/>
            <person name="Klenk H.-P."/>
            <person name="LaButti K.M."/>
            <person name="Lapidus A."/>
            <person name="Lindquist E.A."/>
            <person name="Lipzen A.M."/>
            <person name="Meier-Kolthoff J.P."/>
            <person name="Ohm R.A."/>
            <person name="Otillar R.P."/>
            <person name="Pangilinan J.L."/>
            <person name="Peng Y."/>
            <person name="Rokas A."/>
            <person name="Rosa C.A."/>
            <person name="Scheuner C."/>
            <person name="Sibirny A.A."/>
            <person name="Slot J.C."/>
            <person name="Stielow J.B."/>
            <person name="Sun H."/>
            <person name="Kurtzman C.P."/>
            <person name="Blackwell M."/>
            <person name="Grigoriev I.V."/>
            <person name="Jeffries T.W."/>
        </authorList>
    </citation>
    <scope>NUCLEOTIDE SEQUENCE [LARGE SCALE GENOMIC DNA]</scope>
    <source>
        <strain evidence="3 4">DSM 6958</strain>
    </source>
</reference>
<feature type="compositionally biased region" description="Basic and acidic residues" evidence="1">
    <location>
        <begin position="344"/>
        <end position="355"/>
    </location>
</feature>
<evidence type="ECO:0000259" key="2">
    <source>
        <dbReference type="Pfam" id="PF25289"/>
    </source>
</evidence>
<evidence type="ECO:0000256" key="1">
    <source>
        <dbReference type="SAM" id="MobiDB-lite"/>
    </source>
</evidence>
<accession>A0A1E3PK05</accession>
<protein>
    <recommendedName>
        <fullName evidence="2">DUF7877 domain-containing protein</fullName>
    </recommendedName>
</protein>
<keyword evidence="4" id="KW-1185">Reference proteome</keyword>
<dbReference type="OrthoDB" id="5354116at2759"/>
<dbReference type="Pfam" id="PF25289">
    <property type="entry name" value="DUF7877"/>
    <property type="match status" value="1"/>
</dbReference>
<dbReference type="EMBL" id="KV454409">
    <property type="protein sequence ID" value="ODQ65759.1"/>
    <property type="molecule type" value="Genomic_DNA"/>
</dbReference>
<proteinExistence type="predicted"/>
<dbReference type="AlphaFoldDB" id="A0A1E3PK05"/>
<feature type="compositionally biased region" description="Polar residues" evidence="1">
    <location>
        <begin position="561"/>
        <end position="573"/>
    </location>
</feature>
<feature type="region of interest" description="Disordered" evidence="1">
    <location>
        <begin position="556"/>
        <end position="581"/>
    </location>
</feature>
<dbReference type="Proteomes" id="UP000095009">
    <property type="component" value="Unassembled WGS sequence"/>
</dbReference>
<organism evidence="3 4">
    <name type="scientific">Nadsonia fulvescens var. elongata DSM 6958</name>
    <dbReference type="NCBI Taxonomy" id="857566"/>
    <lineage>
        <taxon>Eukaryota</taxon>
        <taxon>Fungi</taxon>
        <taxon>Dikarya</taxon>
        <taxon>Ascomycota</taxon>
        <taxon>Saccharomycotina</taxon>
        <taxon>Dipodascomycetes</taxon>
        <taxon>Dipodascales</taxon>
        <taxon>Dipodascales incertae sedis</taxon>
        <taxon>Nadsonia</taxon>
    </lineage>
</organism>
<dbReference type="STRING" id="857566.A0A1E3PK05"/>
<gene>
    <name evidence="3" type="ORF">NADFUDRAFT_46392</name>
</gene>
<sequence length="581" mass="65311">MSTPPVNDHDASEASNTSIAKLDSERLLSFFRDVFTLLQEVDRSQVLLSSVISESTDYSDLSSVSMFQKLSDIVTPTSVIEKIQREAYKSVLELYYDIKISCVSRLANLEVGSTEYNNVDHFFKFATQLLFREGERLQLLSPTMSLNEKNVALPQEDDSNDFQDEVIGNYRKIYADAELSHGEAHFVVAHNGPLFSSLVNRSLADPRETKAPQPFNLTKVFPPLRNSPAYQLGFLTPSVSRIPHPALPPTEMMTTFIHPNNTYLPSGKFLKSDPYNSFAPTNDNSHAMVDTTDIGSIWFERIGQTLLNAERTINDSLKQVVDEQSDIEHENDMEDDDDDEEEEIKLNDKPESEAIERDQKIEDYKGDLENIEHVKNTEKTPAENNDMDIDVTGDPNGKPEHDRTTLAIENVDSVAEESSMGDENLIEAFEEKKDVAAENVLLSFEEDLDVAEVFAWSPYNYIEDDELEAAKNGTELQLISDLILQLQQLQSNRLSRNDGTEFVPSKLEKRLALKIQGIFTRIANDYTPKDLGSSNVSSLLPVLQANYPGVFPAPELPKQFIPSSTRPASLNSSKSKKPSRR</sequence>
<evidence type="ECO:0000313" key="3">
    <source>
        <dbReference type="EMBL" id="ODQ65759.1"/>
    </source>
</evidence>
<feature type="compositionally biased region" description="Acidic residues" evidence="1">
    <location>
        <begin position="323"/>
        <end position="343"/>
    </location>
</feature>
<feature type="domain" description="DUF7877" evidence="2">
    <location>
        <begin position="30"/>
        <end position="117"/>
    </location>
</feature>
<evidence type="ECO:0000313" key="4">
    <source>
        <dbReference type="Proteomes" id="UP000095009"/>
    </source>
</evidence>
<dbReference type="InterPro" id="IPR057199">
    <property type="entry name" value="DUF7877"/>
</dbReference>
<name>A0A1E3PK05_9ASCO</name>